<proteinExistence type="predicted"/>
<dbReference type="PANTHER" id="PTHR16675:SF237">
    <property type="entry name" value="MHC CLASS I ANTIGEN TRANSCRIPT VARIANT 1-RELATED"/>
    <property type="match status" value="1"/>
</dbReference>
<feature type="domain" description="Ig-like" evidence="2">
    <location>
        <begin position="2"/>
        <end position="85"/>
    </location>
</feature>
<evidence type="ECO:0000313" key="4">
    <source>
        <dbReference type="Proteomes" id="UP001529510"/>
    </source>
</evidence>
<protein>
    <recommendedName>
        <fullName evidence="2">Ig-like domain-containing protein</fullName>
    </recommendedName>
</protein>
<evidence type="ECO:0000259" key="2">
    <source>
        <dbReference type="PROSITE" id="PS50835"/>
    </source>
</evidence>
<dbReference type="PANTHER" id="PTHR16675">
    <property type="entry name" value="MHC CLASS I-RELATED"/>
    <property type="match status" value="1"/>
</dbReference>
<dbReference type="Pfam" id="PF07654">
    <property type="entry name" value="C1-set"/>
    <property type="match status" value="1"/>
</dbReference>
<dbReference type="InterPro" id="IPR007110">
    <property type="entry name" value="Ig-like_dom"/>
</dbReference>
<feature type="non-terminal residue" evidence="3">
    <location>
        <position position="1"/>
    </location>
</feature>
<dbReference type="SUPFAM" id="SSF48726">
    <property type="entry name" value="Immunoglobulin"/>
    <property type="match status" value="1"/>
</dbReference>
<dbReference type="EMBL" id="JAMKFB020000003">
    <property type="protein sequence ID" value="KAL0199308.1"/>
    <property type="molecule type" value="Genomic_DNA"/>
</dbReference>
<dbReference type="Proteomes" id="UP001529510">
    <property type="component" value="Unassembled WGS sequence"/>
</dbReference>
<dbReference type="InterPro" id="IPR036179">
    <property type="entry name" value="Ig-like_dom_sf"/>
</dbReference>
<dbReference type="InterPro" id="IPR003597">
    <property type="entry name" value="Ig_C1-set"/>
</dbReference>
<comment type="caution">
    <text evidence="3">The sequence shown here is derived from an EMBL/GenBank/DDBJ whole genome shotgun (WGS) entry which is preliminary data.</text>
</comment>
<dbReference type="PROSITE" id="PS50835">
    <property type="entry name" value="IG_LIKE"/>
    <property type="match status" value="1"/>
</dbReference>
<evidence type="ECO:0000256" key="1">
    <source>
        <dbReference type="ARBA" id="ARBA00023180"/>
    </source>
</evidence>
<dbReference type="AlphaFoldDB" id="A0ABD0RN83"/>
<dbReference type="InterPro" id="IPR013783">
    <property type="entry name" value="Ig-like_fold"/>
</dbReference>
<evidence type="ECO:0000313" key="3">
    <source>
        <dbReference type="EMBL" id="KAL0199308.1"/>
    </source>
</evidence>
<keyword evidence="4" id="KW-1185">Reference proteome</keyword>
<organism evidence="3 4">
    <name type="scientific">Cirrhinus mrigala</name>
    <name type="common">Mrigala</name>
    <dbReference type="NCBI Taxonomy" id="683832"/>
    <lineage>
        <taxon>Eukaryota</taxon>
        <taxon>Metazoa</taxon>
        <taxon>Chordata</taxon>
        <taxon>Craniata</taxon>
        <taxon>Vertebrata</taxon>
        <taxon>Euteleostomi</taxon>
        <taxon>Actinopterygii</taxon>
        <taxon>Neopterygii</taxon>
        <taxon>Teleostei</taxon>
        <taxon>Ostariophysi</taxon>
        <taxon>Cypriniformes</taxon>
        <taxon>Cyprinidae</taxon>
        <taxon>Labeoninae</taxon>
        <taxon>Labeonini</taxon>
        <taxon>Cirrhinus</taxon>
    </lineage>
</organism>
<reference evidence="3 4" key="1">
    <citation type="submission" date="2024-05" db="EMBL/GenBank/DDBJ databases">
        <title>Genome sequencing and assembly of Indian major carp, Cirrhinus mrigala (Hamilton, 1822).</title>
        <authorList>
            <person name="Mohindra V."/>
            <person name="Chowdhury L.M."/>
            <person name="Lal K."/>
            <person name="Jena J.K."/>
        </authorList>
    </citation>
    <scope>NUCLEOTIDE SEQUENCE [LARGE SCALE GENOMIC DNA]</scope>
    <source>
        <strain evidence="3">CM1030</strain>
        <tissue evidence="3">Blood</tissue>
    </source>
</reference>
<name>A0ABD0RN83_CIRMR</name>
<sequence length="97" mass="11144">SPQVSLLQKNASSPVLCHVTGFFPNNVRITWMKNGQKHFKDVKVGTLLPNEDGTFQKTVTLQVEADEWRKNEYACVVKLKSKTIRKRLTENEIRTNN</sequence>
<dbReference type="Gene3D" id="2.60.40.10">
    <property type="entry name" value="Immunoglobulins"/>
    <property type="match status" value="1"/>
</dbReference>
<keyword evidence="1" id="KW-0325">Glycoprotein</keyword>
<accession>A0ABD0RN83</accession>
<dbReference type="SMART" id="SM00407">
    <property type="entry name" value="IGc1"/>
    <property type="match status" value="1"/>
</dbReference>
<dbReference type="InterPro" id="IPR050208">
    <property type="entry name" value="MHC_class-I_related"/>
</dbReference>
<feature type="non-terminal residue" evidence="3">
    <location>
        <position position="97"/>
    </location>
</feature>
<gene>
    <name evidence="3" type="ORF">M9458_007848</name>
</gene>